<dbReference type="Pfam" id="PF07145">
    <property type="entry name" value="PAM2"/>
    <property type="match status" value="1"/>
</dbReference>
<comment type="function">
    <text evidence="6">Acts as a repressor in the regulation of translation initiation of poly(A)-containing mRNAs. Its inhibitory activity on translation is mediated via its action on PABPC1. Displaces the interaction of PABPC1 with poly(A) RNA and competes with PAIP1 for binding to PABPC1. Its association with PABPC1 results in disruption of the cytoplasmic poly(A) RNP structure organization.</text>
</comment>
<keyword evidence="10" id="KW-1185">Reference proteome</keyword>
<comment type="subcellular location">
    <subcellularLocation>
        <location evidence="1">Cytoplasm</location>
    </subcellularLocation>
</comment>
<reference evidence="9" key="1">
    <citation type="submission" date="2023-04" db="EMBL/GenBank/DDBJ databases">
        <title>Chromosome-level genome of Chaenocephalus aceratus.</title>
        <authorList>
            <person name="Park H."/>
        </authorList>
    </citation>
    <scope>NUCLEOTIDE SEQUENCE</scope>
    <source>
        <strain evidence="9">DE</strain>
        <tissue evidence="9">Muscle</tissue>
    </source>
</reference>
<keyword evidence="3" id="KW-0963">Cytoplasm</keyword>
<evidence type="ECO:0000256" key="5">
    <source>
        <dbReference type="ARBA" id="ARBA00022845"/>
    </source>
</evidence>
<dbReference type="EMBL" id="JASDAP010000073">
    <property type="protein sequence ID" value="KAK1875798.1"/>
    <property type="molecule type" value="Genomic_DNA"/>
</dbReference>
<proteinExistence type="inferred from homology"/>
<gene>
    <name evidence="9" type="ORF">KUDE01_015799</name>
</gene>
<feature type="compositionally biased region" description="Basic and acidic residues" evidence="8">
    <location>
        <begin position="71"/>
        <end position="84"/>
    </location>
</feature>
<evidence type="ECO:0000256" key="1">
    <source>
        <dbReference type="ARBA" id="ARBA00004496"/>
    </source>
</evidence>
<evidence type="ECO:0000256" key="6">
    <source>
        <dbReference type="ARBA" id="ARBA00037448"/>
    </source>
</evidence>
<dbReference type="PANTHER" id="PTHR13154:SF2">
    <property type="entry name" value="POLYADENYLATE-BINDING PROTEIN-INTERACTING PROTEIN 2"/>
    <property type="match status" value="1"/>
</dbReference>
<dbReference type="Proteomes" id="UP001228049">
    <property type="component" value="Unassembled WGS sequence"/>
</dbReference>
<sequence length="160" mass="18477">EEHQRRTTHMDTWTRLRGVQLPGGTSETHNTHGHMDTSEGGSTARRNIRDTQPTWTRLRGVQLPGGTSETHNTHGGEEVEEQLREEDFIERCFEELWEEEEERESFIPSRDLPHLQGIQSELPLLQGIQSDVHKDADYPIYSRLNPNAKEFTPGIQKHVM</sequence>
<accession>A0AAD9B722</accession>
<comment type="similarity">
    <text evidence="2">Belongs to the PAIP2 family.</text>
</comment>
<evidence type="ECO:0000256" key="3">
    <source>
        <dbReference type="ARBA" id="ARBA00022490"/>
    </source>
</evidence>
<evidence type="ECO:0000256" key="4">
    <source>
        <dbReference type="ARBA" id="ARBA00022843"/>
    </source>
</evidence>
<evidence type="ECO:0000313" key="10">
    <source>
        <dbReference type="Proteomes" id="UP001228049"/>
    </source>
</evidence>
<evidence type="ECO:0000313" key="9">
    <source>
        <dbReference type="EMBL" id="KAK1875798.1"/>
    </source>
</evidence>
<evidence type="ECO:0000256" key="8">
    <source>
        <dbReference type="SAM" id="MobiDB-lite"/>
    </source>
</evidence>
<feature type="non-terminal residue" evidence="9">
    <location>
        <position position="160"/>
    </location>
</feature>
<dbReference type="InterPro" id="IPR040396">
    <property type="entry name" value="PAIP2-like"/>
</dbReference>
<dbReference type="InterPro" id="IPR009818">
    <property type="entry name" value="PAM2_motif"/>
</dbReference>
<keyword evidence="4" id="KW-0832">Ubl conjugation</keyword>
<dbReference type="GO" id="GO:0045947">
    <property type="term" value="P:negative regulation of translational initiation"/>
    <property type="evidence" value="ECO:0007669"/>
    <property type="project" value="InterPro"/>
</dbReference>
<name>A0AAD9B722_DISEL</name>
<evidence type="ECO:0000256" key="2">
    <source>
        <dbReference type="ARBA" id="ARBA00006858"/>
    </source>
</evidence>
<protein>
    <recommendedName>
        <fullName evidence="7">Polyadenylate-binding protein-interacting protein 2</fullName>
    </recommendedName>
</protein>
<dbReference type="GO" id="GO:0005737">
    <property type="term" value="C:cytoplasm"/>
    <property type="evidence" value="ECO:0007669"/>
    <property type="project" value="UniProtKB-SubCell"/>
</dbReference>
<organism evidence="9 10">
    <name type="scientific">Dissostichus eleginoides</name>
    <name type="common">Patagonian toothfish</name>
    <name type="synonym">Dissostichus amissus</name>
    <dbReference type="NCBI Taxonomy" id="100907"/>
    <lineage>
        <taxon>Eukaryota</taxon>
        <taxon>Metazoa</taxon>
        <taxon>Chordata</taxon>
        <taxon>Craniata</taxon>
        <taxon>Vertebrata</taxon>
        <taxon>Euteleostomi</taxon>
        <taxon>Actinopterygii</taxon>
        <taxon>Neopterygii</taxon>
        <taxon>Teleostei</taxon>
        <taxon>Neoteleostei</taxon>
        <taxon>Acanthomorphata</taxon>
        <taxon>Eupercaria</taxon>
        <taxon>Perciformes</taxon>
        <taxon>Notothenioidei</taxon>
        <taxon>Nototheniidae</taxon>
        <taxon>Dissostichus</taxon>
    </lineage>
</organism>
<dbReference type="PANTHER" id="PTHR13154">
    <property type="entry name" value="POLYADENYLATE-BINDING PROTEIN-INTERACTING PROTEIN 2"/>
    <property type="match status" value="1"/>
</dbReference>
<keyword evidence="5" id="KW-0810">Translation regulation</keyword>
<feature type="region of interest" description="Disordered" evidence="8">
    <location>
        <begin position="19"/>
        <end position="46"/>
    </location>
</feature>
<dbReference type="GO" id="GO:0000900">
    <property type="term" value="F:mRNA regulatory element binding translation repressor activity"/>
    <property type="evidence" value="ECO:0007669"/>
    <property type="project" value="InterPro"/>
</dbReference>
<comment type="caution">
    <text evidence="9">The sequence shown here is derived from an EMBL/GenBank/DDBJ whole genome shotgun (WGS) entry which is preliminary data.</text>
</comment>
<evidence type="ECO:0000256" key="7">
    <source>
        <dbReference type="ARBA" id="ARBA00040702"/>
    </source>
</evidence>
<feature type="region of interest" description="Disordered" evidence="8">
    <location>
        <begin position="59"/>
        <end position="84"/>
    </location>
</feature>
<dbReference type="AlphaFoldDB" id="A0AAD9B722"/>